<proteinExistence type="predicted"/>
<dbReference type="AlphaFoldDB" id="A0A016SP85"/>
<keyword evidence="3" id="KW-1185">Reference proteome</keyword>
<feature type="region of interest" description="Disordered" evidence="1">
    <location>
        <begin position="52"/>
        <end position="77"/>
    </location>
</feature>
<evidence type="ECO:0000256" key="1">
    <source>
        <dbReference type="SAM" id="MobiDB-lite"/>
    </source>
</evidence>
<dbReference type="Proteomes" id="UP000024635">
    <property type="component" value="Unassembled WGS sequence"/>
</dbReference>
<organism evidence="2 3">
    <name type="scientific">Ancylostoma ceylanicum</name>
    <dbReference type="NCBI Taxonomy" id="53326"/>
    <lineage>
        <taxon>Eukaryota</taxon>
        <taxon>Metazoa</taxon>
        <taxon>Ecdysozoa</taxon>
        <taxon>Nematoda</taxon>
        <taxon>Chromadorea</taxon>
        <taxon>Rhabditida</taxon>
        <taxon>Rhabditina</taxon>
        <taxon>Rhabditomorpha</taxon>
        <taxon>Strongyloidea</taxon>
        <taxon>Ancylostomatidae</taxon>
        <taxon>Ancylostomatinae</taxon>
        <taxon>Ancylostoma</taxon>
    </lineage>
</organism>
<feature type="compositionally biased region" description="Basic and acidic residues" evidence="1">
    <location>
        <begin position="53"/>
        <end position="62"/>
    </location>
</feature>
<comment type="caution">
    <text evidence="2">The sequence shown here is derived from an EMBL/GenBank/DDBJ whole genome shotgun (WGS) entry which is preliminary data.</text>
</comment>
<name>A0A016SP85_9BILA</name>
<evidence type="ECO:0000313" key="3">
    <source>
        <dbReference type="Proteomes" id="UP000024635"/>
    </source>
</evidence>
<protein>
    <submittedName>
        <fullName evidence="2">Uncharacterized protein</fullName>
    </submittedName>
</protein>
<reference evidence="3" key="1">
    <citation type="journal article" date="2015" name="Nat. Genet.">
        <title>The genome and transcriptome of the zoonotic hookworm Ancylostoma ceylanicum identify infection-specific gene families.</title>
        <authorList>
            <person name="Schwarz E.M."/>
            <person name="Hu Y."/>
            <person name="Antoshechkin I."/>
            <person name="Miller M.M."/>
            <person name="Sternberg P.W."/>
            <person name="Aroian R.V."/>
        </authorList>
    </citation>
    <scope>NUCLEOTIDE SEQUENCE</scope>
    <source>
        <strain evidence="3">HY135</strain>
    </source>
</reference>
<gene>
    <name evidence="2" type="primary">Acey_s0194.g1440</name>
    <name evidence="2" type="ORF">Y032_0194g1440</name>
</gene>
<evidence type="ECO:0000313" key="2">
    <source>
        <dbReference type="EMBL" id="EYB92425.1"/>
    </source>
</evidence>
<dbReference type="EMBL" id="JARK01001530">
    <property type="protein sequence ID" value="EYB92425.1"/>
    <property type="molecule type" value="Genomic_DNA"/>
</dbReference>
<accession>A0A016SP85</accession>
<sequence length="77" mass="8737">MTLKLDLRRNKTTSTEATNEIFQAARMGHLNAQMGTSQSPRQRRPLRMLLDNGSERKNRVEEMSGPARQVKTGHLST</sequence>